<proteinExistence type="predicted"/>
<evidence type="ECO:0008006" key="3">
    <source>
        <dbReference type="Google" id="ProtNLM"/>
    </source>
</evidence>
<dbReference type="EMBL" id="QOVI01000003">
    <property type="protein sequence ID" value="RXG15570.1"/>
    <property type="molecule type" value="Genomic_DNA"/>
</dbReference>
<protein>
    <recommendedName>
        <fullName evidence="3">WD40 repeat protein</fullName>
    </recommendedName>
</protein>
<dbReference type="OrthoDB" id="9797498at2"/>
<evidence type="ECO:0000313" key="2">
    <source>
        <dbReference type="Proteomes" id="UP000289821"/>
    </source>
</evidence>
<reference evidence="1 2" key="1">
    <citation type="submission" date="2018-07" db="EMBL/GenBank/DDBJ databases">
        <title>Leeuwenhoekiella genomics.</title>
        <authorList>
            <person name="Tahon G."/>
            <person name="Willems A."/>
        </authorList>
    </citation>
    <scope>NUCLEOTIDE SEQUENCE [LARGE SCALE GENOMIC DNA]</scope>
    <source>
        <strain evidence="1 2">R-50232</strain>
    </source>
</reference>
<organism evidence="1 2">
    <name type="scientific">Leeuwenhoekiella aestuarii</name>
    <dbReference type="NCBI Taxonomy" id="2249426"/>
    <lineage>
        <taxon>Bacteria</taxon>
        <taxon>Pseudomonadati</taxon>
        <taxon>Bacteroidota</taxon>
        <taxon>Flavobacteriia</taxon>
        <taxon>Flavobacteriales</taxon>
        <taxon>Flavobacteriaceae</taxon>
        <taxon>Leeuwenhoekiella</taxon>
    </lineage>
</organism>
<accession>A0A4Q0NXN1</accession>
<evidence type="ECO:0000313" key="1">
    <source>
        <dbReference type="EMBL" id="RXG15570.1"/>
    </source>
</evidence>
<sequence length="292" mass="33008">MYKIQNTLAAFFIGFTLLAQDNTEVFLFDIKTTPTTFEVTSGKNISQNAGYDNQPSFYDNNTLLYSRTKDSLTVIGQFTLDNESTEILTQEPNSGFFSPQRIPETDLIVAVRQDPEGRQRMATYDFKSHTFKKLIDSAQVGYFSFYDKNTFIASVLMPNKMDLFLKNLNSQSSETIITNSGRSLHKVPNSNSMSYVVENESQNMDLYTLDFSADEPTSYFVCELPIGRSDYAWLDENRILVGSGDSLFVYDLFGEPAWTFAISLNKYNLKNITRISVSPDGKHLALAAEPVE</sequence>
<name>A0A4Q0NXN1_9FLAO</name>
<gene>
    <name evidence="1" type="ORF">DSM04_103459</name>
</gene>
<dbReference type="SUPFAM" id="SSF82171">
    <property type="entry name" value="DPP6 N-terminal domain-like"/>
    <property type="match status" value="1"/>
</dbReference>
<comment type="caution">
    <text evidence="1">The sequence shown here is derived from an EMBL/GenBank/DDBJ whole genome shotgun (WGS) entry which is preliminary data.</text>
</comment>
<keyword evidence="2" id="KW-1185">Reference proteome</keyword>
<dbReference type="AlphaFoldDB" id="A0A4Q0NXN1"/>
<dbReference type="Proteomes" id="UP000289821">
    <property type="component" value="Unassembled WGS sequence"/>
</dbReference>
<dbReference type="RefSeq" id="WP_128761135.1">
    <property type="nucleotide sequence ID" value="NZ_QOVI01000003.1"/>
</dbReference>